<dbReference type="RefSeq" id="WP_000974282.1">
    <property type="nucleotide sequence ID" value="NZ_AHMY02000050.1"/>
</dbReference>
<dbReference type="AlphaFoldDB" id="A0A0E2B1R0"/>
<organism evidence="2 3">
    <name type="scientific">Leptospira kirschneri str. H1</name>
    <dbReference type="NCBI Taxonomy" id="1049966"/>
    <lineage>
        <taxon>Bacteria</taxon>
        <taxon>Pseudomonadati</taxon>
        <taxon>Spirochaetota</taxon>
        <taxon>Spirochaetia</taxon>
        <taxon>Leptospirales</taxon>
        <taxon>Leptospiraceae</taxon>
        <taxon>Leptospira</taxon>
    </lineage>
</organism>
<dbReference type="GeneID" id="34313595"/>
<accession>A0A0E2B1R0</accession>
<comment type="similarity">
    <text evidence="1">Belongs to the bactofilin family.</text>
</comment>
<dbReference type="InterPro" id="IPR007607">
    <property type="entry name" value="BacA/B"/>
</dbReference>
<reference evidence="2 3" key="1">
    <citation type="submission" date="2012-10" db="EMBL/GenBank/DDBJ databases">
        <authorList>
            <person name="Harkins D.M."/>
            <person name="Durkin A.S."/>
            <person name="Brinkac L.M."/>
            <person name="Selengut J.D."/>
            <person name="Sanka R."/>
            <person name="DePew J."/>
            <person name="Purushe J."/>
            <person name="Peacock S.J."/>
            <person name="Thaipadungpanit J."/>
            <person name="Wuthiekanun V.W."/>
            <person name="Day N.P."/>
            <person name="Vinetz J.M."/>
            <person name="Sutton G.G."/>
            <person name="Nelson W.C."/>
            <person name="Fouts D.E."/>
        </authorList>
    </citation>
    <scope>NUCLEOTIDE SEQUENCE [LARGE SCALE GENOMIC DNA]</scope>
    <source>
        <strain evidence="2 3">H1</strain>
    </source>
</reference>
<name>A0A0E2B1R0_9LEPT</name>
<comment type="caution">
    <text evidence="2">The sequence shown here is derived from an EMBL/GenBank/DDBJ whole genome shotgun (WGS) entry which is preliminary data.</text>
</comment>
<evidence type="ECO:0000313" key="3">
    <source>
        <dbReference type="Proteomes" id="UP000006253"/>
    </source>
</evidence>
<dbReference type="EMBL" id="AHMY02000050">
    <property type="protein sequence ID" value="EKO15188.1"/>
    <property type="molecule type" value="Genomic_DNA"/>
</dbReference>
<proteinExistence type="inferred from homology"/>
<protein>
    <submittedName>
        <fullName evidence="2">Polymer-forming cytoskeletal</fullName>
    </submittedName>
</protein>
<dbReference type="PANTHER" id="PTHR35024">
    <property type="entry name" value="HYPOTHETICAL CYTOSOLIC PROTEIN"/>
    <property type="match status" value="1"/>
</dbReference>
<dbReference type="PANTHER" id="PTHR35024:SF4">
    <property type="entry name" value="POLYMER-FORMING CYTOSKELETAL PROTEIN"/>
    <property type="match status" value="1"/>
</dbReference>
<sequence>MAIGRENNNSVIGPGSIFEGKFYIAGSLRIDGKFEGEIKTDDTLYIGETGKVRTNISAREVTVSGTMIGNIKAENEVRLEETGRLLGDIIAPALHLAKGVVAKGNITITGGQKKDVKKIVEESFGGTRTLDNGKDE</sequence>
<dbReference type="Proteomes" id="UP000006253">
    <property type="component" value="Unassembled WGS sequence"/>
</dbReference>
<dbReference type="Pfam" id="PF04519">
    <property type="entry name" value="Bactofilin"/>
    <property type="match status" value="1"/>
</dbReference>
<evidence type="ECO:0000313" key="2">
    <source>
        <dbReference type="EMBL" id="EKO15188.1"/>
    </source>
</evidence>
<evidence type="ECO:0000256" key="1">
    <source>
        <dbReference type="ARBA" id="ARBA00044755"/>
    </source>
</evidence>
<gene>
    <name evidence="2" type="ORF">LEP1GSC081_4488</name>
</gene>